<evidence type="ECO:0000256" key="2">
    <source>
        <dbReference type="SAM" id="Phobius"/>
    </source>
</evidence>
<comment type="caution">
    <text evidence="5">The sequence shown here is derived from an EMBL/GenBank/DDBJ whole genome shotgun (WGS) entry which is preliminary data.</text>
</comment>
<dbReference type="Pfam" id="PF19762">
    <property type="entry name" value="DUF6249"/>
    <property type="match status" value="1"/>
</dbReference>
<evidence type="ECO:0000313" key="5">
    <source>
        <dbReference type="EMBL" id="MFA0810072.1"/>
    </source>
</evidence>
<name>A0ABV4NVM9_9GAMM</name>
<evidence type="ECO:0000256" key="1">
    <source>
        <dbReference type="SAM" id="MobiDB-lite"/>
    </source>
</evidence>
<feature type="chain" id="PRO_5046593863" evidence="3">
    <location>
        <begin position="31"/>
        <end position="269"/>
    </location>
</feature>
<reference evidence="5 6" key="1">
    <citation type="submission" date="2024-08" db="EMBL/GenBank/DDBJ databases">
        <authorList>
            <person name="Ishaq N."/>
        </authorList>
    </citation>
    <scope>NUCLEOTIDE SEQUENCE [LARGE SCALE GENOMIC DNA]</scope>
    <source>
        <strain evidence="5 6">DSM 18651</strain>
    </source>
</reference>
<dbReference type="Proteomes" id="UP001569428">
    <property type="component" value="Unassembled WGS sequence"/>
</dbReference>
<evidence type="ECO:0000259" key="4">
    <source>
        <dbReference type="Pfam" id="PF19762"/>
    </source>
</evidence>
<keyword evidence="2" id="KW-0812">Transmembrane</keyword>
<accession>A0ABV4NVM9</accession>
<feature type="transmembrane region" description="Helical" evidence="2">
    <location>
        <begin position="156"/>
        <end position="177"/>
    </location>
</feature>
<dbReference type="EMBL" id="JBGMEK010000005">
    <property type="protein sequence ID" value="MFA0810072.1"/>
    <property type="molecule type" value="Genomic_DNA"/>
</dbReference>
<keyword evidence="6" id="KW-1185">Reference proteome</keyword>
<feature type="domain" description="DUF6249" evidence="4">
    <location>
        <begin position="160"/>
        <end position="265"/>
    </location>
</feature>
<dbReference type="InterPro" id="IPR046216">
    <property type="entry name" value="DUF6249"/>
</dbReference>
<proteinExistence type="predicted"/>
<feature type="transmembrane region" description="Helical" evidence="2">
    <location>
        <begin position="242"/>
        <end position="260"/>
    </location>
</feature>
<evidence type="ECO:0000313" key="6">
    <source>
        <dbReference type="Proteomes" id="UP001569428"/>
    </source>
</evidence>
<protein>
    <submittedName>
        <fullName evidence="5">DUF6249 domain-containing protein</fullName>
    </submittedName>
</protein>
<feature type="signal peptide" evidence="3">
    <location>
        <begin position="1"/>
        <end position="30"/>
    </location>
</feature>
<organism evidence="5 6">
    <name type="scientific">Microbulbifer epialgicus</name>
    <dbReference type="NCBI Taxonomy" id="393907"/>
    <lineage>
        <taxon>Bacteria</taxon>
        <taxon>Pseudomonadati</taxon>
        <taxon>Pseudomonadota</taxon>
        <taxon>Gammaproteobacteria</taxon>
        <taxon>Cellvibrionales</taxon>
        <taxon>Microbulbiferaceae</taxon>
        <taxon>Microbulbifer</taxon>
    </lineage>
</organism>
<feature type="region of interest" description="Disordered" evidence="1">
    <location>
        <begin position="34"/>
        <end position="55"/>
    </location>
</feature>
<evidence type="ECO:0000256" key="3">
    <source>
        <dbReference type="SAM" id="SignalP"/>
    </source>
</evidence>
<keyword evidence="2" id="KW-1133">Transmembrane helix</keyword>
<dbReference type="RefSeq" id="WP_371837685.1">
    <property type="nucleotide sequence ID" value="NZ_JBGMEK010000005.1"/>
</dbReference>
<keyword evidence="2" id="KW-0472">Membrane</keyword>
<sequence>MRARNSQSMRAGVRWLVTLVAAFAALGSWAQDDNIAMPEPPAPPTLDAEAPEARKPDTRVRIMHDNNGVLTIKTQAEDGERSEVRVDLGSEFGGPWSQRIIEKLESKGILDERGEVVEEALDSVPDNVEIGLSKKYDSASSNREESHTGIDFHQVVTLPVLALLCVFGMPVLIVWLVTHNSYRKKQLVVENINRMVAEGRDVPPEMLDMLEGNSPRNPADRGITLIAVGAAVFIWLTALTGFGVGSLGLIPLFIGLARFINWKLDNKQA</sequence>
<keyword evidence="3" id="KW-0732">Signal</keyword>
<gene>
    <name evidence="5" type="ORF">ACCI49_03995</name>
</gene>